<reference evidence="2" key="1">
    <citation type="submission" date="2016-10" db="EMBL/GenBank/DDBJ databases">
        <authorList>
            <person name="Varghese N."/>
        </authorList>
    </citation>
    <scope>NUCLEOTIDE SEQUENCE [LARGE SCALE GENOMIC DNA]</scope>
    <source>
        <strain evidence="2">DSM 12489</strain>
    </source>
</reference>
<accession>A0A1H2VC45</accession>
<evidence type="ECO:0000313" key="2">
    <source>
        <dbReference type="Proteomes" id="UP000182589"/>
    </source>
</evidence>
<name>A0A1H2VC45_9BACL</name>
<protein>
    <submittedName>
        <fullName evidence="1">Uncharacterized protein</fullName>
    </submittedName>
</protein>
<sequence>MRFLIRGDPSPHAKRAIRCAIRTERPFLRLPFNVPGFALLLDMLLLCEQAQTEGGFG</sequence>
<dbReference type="Proteomes" id="UP000182589">
    <property type="component" value="Unassembled WGS sequence"/>
</dbReference>
<gene>
    <name evidence="1" type="ORF">SAMN04489725_11089</name>
</gene>
<dbReference type="AlphaFoldDB" id="A0A1H2VC45"/>
<organism evidence="1 2">
    <name type="scientific">Alicyclobacillus hesperidum</name>
    <dbReference type="NCBI Taxonomy" id="89784"/>
    <lineage>
        <taxon>Bacteria</taxon>
        <taxon>Bacillati</taxon>
        <taxon>Bacillota</taxon>
        <taxon>Bacilli</taxon>
        <taxon>Bacillales</taxon>
        <taxon>Alicyclobacillaceae</taxon>
        <taxon>Alicyclobacillus</taxon>
    </lineage>
</organism>
<proteinExistence type="predicted"/>
<dbReference type="EMBL" id="FNOJ01000010">
    <property type="protein sequence ID" value="SDW65918.1"/>
    <property type="molecule type" value="Genomic_DNA"/>
</dbReference>
<keyword evidence="2" id="KW-1185">Reference proteome</keyword>
<evidence type="ECO:0000313" key="1">
    <source>
        <dbReference type="EMBL" id="SDW65918.1"/>
    </source>
</evidence>